<proteinExistence type="inferred from homology"/>
<dbReference type="InterPro" id="IPR036291">
    <property type="entry name" value="NAD(P)-bd_dom_sf"/>
</dbReference>
<dbReference type="Proteomes" id="UP001595704">
    <property type="component" value="Unassembled WGS sequence"/>
</dbReference>
<accession>A0ABV7UHF7</accession>
<dbReference type="RefSeq" id="WP_191320714.1">
    <property type="nucleotide sequence ID" value="NZ_BNCG01000023.1"/>
</dbReference>
<keyword evidence="4" id="KW-1185">Reference proteome</keyword>
<comment type="caution">
    <text evidence="3">The sequence shown here is derived from an EMBL/GenBank/DDBJ whole genome shotgun (WGS) entry which is preliminary data.</text>
</comment>
<evidence type="ECO:0000313" key="4">
    <source>
        <dbReference type="Proteomes" id="UP001595704"/>
    </source>
</evidence>
<dbReference type="PANTHER" id="PTHR43639">
    <property type="entry name" value="OXIDOREDUCTASE, SHORT-CHAIN DEHYDROGENASE/REDUCTASE FAMILY (AFU_ORTHOLOGUE AFUA_5G02870)"/>
    <property type="match status" value="1"/>
</dbReference>
<protein>
    <submittedName>
        <fullName evidence="3">SDR family NAD(P)-dependent oxidoreductase</fullName>
        <ecNumber evidence="3">1.1.1.-</ecNumber>
    </submittedName>
</protein>
<keyword evidence="2 3" id="KW-0560">Oxidoreductase</keyword>
<dbReference type="GO" id="GO:0016491">
    <property type="term" value="F:oxidoreductase activity"/>
    <property type="evidence" value="ECO:0007669"/>
    <property type="project" value="UniProtKB-KW"/>
</dbReference>
<gene>
    <name evidence="3" type="ORF">ACFONL_11125</name>
</gene>
<sequence>MSDEKAARYIRGAAIIAGGSGGVGRAIARKLAASGSDVIVTYNRNRDSADAAVTELQAQGRKALAVQLDLRDAEAVAAAYGVAAREFGGVHTAVYAAGPYIDMRHVSRLPPGLFEKTVSTDVFGAYNFLQAALPQLREHRGAMVALGTPAIRRAALRDVMSAAPKAAIEAVIRAIAAEEGRFGVRANLVGVGVITDGMYHQLVATGDFTDAYFEATRKVLALQRLGSADDIANAVDFFASDASGFITGQSLMVDGGYAL</sequence>
<dbReference type="PANTHER" id="PTHR43639:SF1">
    <property type="entry name" value="SHORT-CHAIN DEHYDROGENASE_REDUCTASE FAMILY PROTEIN"/>
    <property type="match status" value="1"/>
</dbReference>
<dbReference type="Gene3D" id="3.40.50.720">
    <property type="entry name" value="NAD(P)-binding Rossmann-like Domain"/>
    <property type="match status" value="1"/>
</dbReference>
<organism evidence="3 4">
    <name type="scientific">Camelimonas fluminis</name>
    <dbReference type="NCBI Taxonomy" id="1576911"/>
    <lineage>
        <taxon>Bacteria</taxon>
        <taxon>Pseudomonadati</taxon>
        <taxon>Pseudomonadota</taxon>
        <taxon>Alphaproteobacteria</taxon>
        <taxon>Hyphomicrobiales</taxon>
        <taxon>Chelatococcaceae</taxon>
        <taxon>Camelimonas</taxon>
    </lineage>
</organism>
<dbReference type="Pfam" id="PF13561">
    <property type="entry name" value="adh_short_C2"/>
    <property type="match status" value="1"/>
</dbReference>
<evidence type="ECO:0000256" key="1">
    <source>
        <dbReference type="ARBA" id="ARBA00006484"/>
    </source>
</evidence>
<evidence type="ECO:0000256" key="2">
    <source>
        <dbReference type="ARBA" id="ARBA00023002"/>
    </source>
</evidence>
<dbReference type="EC" id="1.1.1.-" evidence="3"/>
<dbReference type="InterPro" id="IPR002347">
    <property type="entry name" value="SDR_fam"/>
</dbReference>
<evidence type="ECO:0000313" key="3">
    <source>
        <dbReference type="EMBL" id="MFC3637916.1"/>
    </source>
</evidence>
<dbReference type="EMBL" id="JBHRYC010000052">
    <property type="protein sequence ID" value="MFC3637916.1"/>
    <property type="molecule type" value="Genomic_DNA"/>
</dbReference>
<dbReference type="SUPFAM" id="SSF51735">
    <property type="entry name" value="NAD(P)-binding Rossmann-fold domains"/>
    <property type="match status" value="1"/>
</dbReference>
<name>A0ABV7UHF7_9HYPH</name>
<comment type="similarity">
    <text evidence="1">Belongs to the short-chain dehydrogenases/reductases (SDR) family.</text>
</comment>
<reference evidence="4" key="1">
    <citation type="journal article" date="2019" name="Int. J. Syst. Evol. Microbiol.">
        <title>The Global Catalogue of Microorganisms (GCM) 10K type strain sequencing project: providing services to taxonomists for standard genome sequencing and annotation.</title>
        <authorList>
            <consortium name="The Broad Institute Genomics Platform"/>
            <consortium name="The Broad Institute Genome Sequencing Center for Infectious Disease"/>
            <person name="Wu L."/>
            <person name="Ma J."/>
        </authorList>
    </citation>
    <scope>NUCLEOTIDE SEQUENCE [LARGE SCALE GENOMIC DNA]</scope>
    <source>
        <strain evidence="4">KCTC 42282</strain>
    </source>
</reference>
<dbReference type="PRINTS" id="PR00081">
    <property type="entry name" value="GDHRDH"/>
</dbReference>